<evidence type="ECO:0000256" key="1">
    <source>
        <dbReference type="ARBA" id="ARBA00022723"/>
    </source>
</evidence>
<dbReference type="Pfam" id="PF13639">
    <property type="entry name" value="zf-RING_2"/>
    <property type="match status" value="1"/>
</dbReference>
<keyword evidence="1" id="KW-0479">Metal-binding</keyword>
<feature type="compositionally biased region" description="Polar residues" evidence="5">
    <location>
        <begin position="251"/>
        <end position="264"/>
    </location>
</feature>
<evidence type="ECO:0000256" key="2">
    <source>
        <dbReference type="ARBA" id="ARBA00022771"/>
    </source>
</evidence>
<dbReference type="InterPro" id="IPR001841">
    <property type="entry name" value="Znf_RING"/>
</dbReference>
<proteinExistence type="predicted"/>
<feature type="region of interest" description="Disordered" evidence="5">
    <location>
        <begin position="251"/>
        <end position="289"/>
    </location>
</feature>
<name>A0A7C9AN57_OPUST</name>
<dbReference type="SUPFAM" id="SSF57850">
    <property type="entry name" value="RING/U-box"/>
    <property type="match status" value="1"/>
</dbReference>
<evidence type="ECO:0000256" key="3">
    <source>
        <dbReference type="ARBA" id="ARBA00022833"/>
    </source>
</evidence>
<dbReference type="PANTHER" id="PTHR47531">
    <property type="entry name" value="RING/U-BOX SUPERFAMILY PROTEIN"/>
    <property type="match status" value="1"/>
</dbReference>
<feature type="compositionally biased region" description="Basic residues" evidence="5">
    <location>
        <begin position="48"/>
        <end position="60"/>
    </location>
</feature>
<feature type="region of interest" description="Disordered" evidence="5">
    <location>
        <begin position="1"/>
        <end position="116"/>
    </location>
</feature>
<dbReference type="PROSITE" id="PS50089">
    <property type="entry name" value="ZF_RING_2"/>
    <property type="match status" value="1"/>
</dbReference>
<dbReference type="SMART" id="SM00744">
    <property type="entry name" value="RINGv"/>
    <property type="match status" value="1"/>
</dbReference>
<dbReference type="InterPro" id="IPR013083">
    <property type="entry name" value="Znf_RING/FYVE/PHD"/>
</dbReference>
<protein>
    <recommendedName>
        <fullName evidence="6">RING-type domain-containing protein</fullName>
    </recommendedName>
</protein>
<reference evidence="7" key="2">
    <citation type="submission" date="2020-07" db="EMBL/GenBank/DDBJ databases">
        <authorList>
            <person name="Vera ALvarez R."/>
            <person name="Arias-Moreno D.M."/>
            <person name="Jimenez-Jacinto V."/>
            <person name="Jimenez-Bremont J.F."/>
            <person name="Swaminathan K."/>
            <person name="Moose S.P."/>
            <person name="Guerrero-Gonzalez M.L."/>
            <person name="Marino-Ramirez L."/>
            <person name="Landsman D."/>
            <person name="Rodriguez-Kessler M."/>
            <person name="Delgado-Sanchez P."/>
        </authorList>
    </citation>
    <scope>NUCLEOTIDE SEQUENCE</scope>
    <source>
        <tissue evidence="7">Cladode</tissue>
    </source>
</reference>
<evidence type="ECO:0000256" key="5">
    <source>
        <dbReference type="SAM" id="MobiDB-lite"/>
    </source>
</evidence>
<evidence type="ECO:0000313" key="7">
    <source>
        <dbReference type="EMBL" id="MBA4670631.1"/>
    </source>
</evidence>
<accession>A0A7C9AN57</accession>
<dbReference type="SMART" id="SM00184">
    <property type="entry name" value="RING"/>
    <property type="match status" value="1"/>
</dbReference>
<reference evidence="7" key="1">
    <citation type="journal article" date="2013" name="J. Plant Res.">
        <title>Effect of fungi and light on seed germination of three Opuntia species from semiarid lands of central Mexico.</title>
        <authorList>
            <person name="Delgado-Sanchez P."/>
            <person name="Jimenez-Bremont J.F."/>
            <person name="Guerrero-Gonzalez Mde L."/>
            <person name="Flores J."/>
        </authorList>
    </citation>
    <scope>NUCLEOTIDE SEQUENCE</scope>
    <source>
        <tissue evidence="7">Cladode</tissue>
    </source>
</reference>
<feature type="region of interest" description="Disordered" evidence="5">
    <location>
        <begin position="216"/>
        <end position="237"/>
    </location>
</feature>
<dbReference type="Gene3D" id="3.30.40.10">
    <property type="entry name" value="Zinc/RING finger domain, C3HC4 (zinc finger)"/>
    <property type="match status" value="1"/>
</dbReference>
<dbReference type="PANTHER" id="PTHR47531:SF2">
    <property type="entry name" value="RING_U-BOX SUPERFAMILY PROTEIN"/>
    <property type="match status" value="1"/>
</dbReference>
<dbReference type="GO" id="GO:0008270">
    <property type="term" value="F:zinc ion binding"/>
    <property type="evidence" value="ECO:0007669"/>
    <property type="project" value="UniProtKB-KW"/>
</dbReference>
<dbReference type="AlphaFoldDB" id="A0A7C9AN57"/>
<evidence type="ECO:0000259" key="6">
    <source>
        <dbReference type="PROSITE" id="PS50089"/>
    </source>
</evidence>
<sequence length="584" mass="64594">MGSSSSKTHRSVGGGSTAGSFSSSLPSPSSSFSSSYSSVVARSANSASRRRERGKSRSRIFRSSCLGSSSATYDSDDDQQVSDHHRQVRGPHIRQTESQSDEVKVESYQSVKVHGSDDMSSISANVQLGEWARRSGTENMTRAGGSSSQSFSGRTLNHSGRFLSRFSFVPESVSFRLSRAASVGSSRGYPSSPTNFTISNVEDDLHLRRGSYGLINRNENEQNGNTSSSCPSSSSVRSCNDDSAINLVRNRSVSSPLSHHTQLISPEEVADNDSERVTPDDCLPTFGSRMDIGNLNRRLGDHRNGTREPADRNVRFSRTLSVGRLRDRVLRRSSFSDMTLSPLQNESTAASNENSVNSLISSPYPLPGIRNPFHTSQNNDVETSHLREARRHDLLEHRSNFLERRRRIRSQVRALQRLGSRFENLSGHDRYCILSGHHRTGRCSCHTSTRDSNSNDDGVARGSISRIVMLAEALFEVLDEIHQQSVALSSRPSVSSIGSVPAPSEVVESLPVKAYTKKTKFQTEEVAQCYICLVEYDEGDDVRVLPCHHEFHKKCIDKWLKEIHRVCPLCRGDICKTDSLSAET</sequence>
<organism evidence="7">
    <name type="scientific">Opuntia streptacantha</name>
    <name type="common">Prickly pear cactus</name>
    <name type="synonym">Opuntia cardona</name>
    <dbReference type="NCBI Taxonomy" id="393608"/>
    <lineage>
        <taxon>Eukaryota</taxon>
        <taxon>Viridiplantae</taxon>
        <taxon>Streptophyta</taxon>
        <taxon>Embryophyta</taxon>
        <taxon>Tracheophyta</taxon>
        <taxon>Spermatophyta</taxon>
        <taxon>Magnoliopsida</taxon>
        <taxon>eudicotyledons</taxon>
        <taxon>Gunneridae</taxon>
        <taxon>Pentapetalae</taxon>
        <taxon>Caryophyllales</taxon>
        <taxon>Cactineae</taxon>
        <taxon>Cactaceae</taxon>
        <taxon>Opuntioideae</taxon>
        <taxon>Opuntia</taxon>
    </lineage>
</organism>
<dbReference type="EMBL" id="GISG01248135">
    <property type="protein sequence ID" value="MBA4670631.1"/>
    <property type="molecule type" value="Transcribed_RNA"/>
</dbReference>
<dbReference type="FunFam" id="3.30.40.10:FF:000388">
    <property type="entry name" value="Putative RING zinc finger domain superfamily protein"/>
    <property type="match status" value="1"/>
</dbReference>
<keyword evidence="2 4" id="KW-0863">Zinc-finger</keyword>
<evidence type="ECO:0000256" key="4">
    <source>
        <dbReference type="PROSITE-ProRule" id="PRU00175"/>
    </source>
</evidence>
<feature type="compositionally biased region" description="Low complexity" evidence="5">
    <location>
        <begin position="227"/>
        <end position="237"/>
    </location>
</feature>
<keyword evidence="3" id="KW-0862">Zinc</keyword>
<dbReference type="InterPro" id="IPR011016">
    <property type="entry name" value="Znf_RING-CH"/>
</dbReference>
<feature type="compositionally biased region" description="Low complexity" evidence="5">
    <location>
        <begin position="18"/>
        <end position="47"/>
    </location>
</feature>
<feature type="domain" description="RING-type" evidence="6">
    <location>
        <begin position="529"/>
        <end position="571"/>
    </location>
</feature>